<evidence type="ECO:0000256" key="1">
    <source>
        <dbReference type="ARBA" id="ARBA00008846"/>
    </source>
</evidence>
<dbReference type="Gene3D" id="3.40.50.300">
    <property type="entry name" value="P-loop containing nucleotide triphosphate hydrolases"/>
    <property type="match status" value="1"/>
</dbReference>
<dbReference type="PRINTS" id="PR00449">
    <property type="entry name" value="RASTRNSFRMNG"/>
</dbReference>
<dbReference type="SMART" id="SM00173">
    <property type="entry name" value="RAS"/>
    <property type="match status" value="1"/>
</dbReference>
<comment type="similarity">
    <text evidence="1">Belongs to the small GTPase superfamily. RGK family.</text>
</comment>
<name>A0ABR1B3W0_POLSC</name>
<dbReference type="SUPFAM" id="SSF52540">
    <property type="entry name" value="P-loop containing nucleoside triphosphate hydrolases"/>
    <property type="match status" value="1"/>
</dbReference>
<protein>
    <submittedName>
        <fullName evidence="4">Uncharacterized protein</fullName>
    </submittedName>
</protein>
<organism evidence="4 5">
    <name type="scientific">Polyplax serrata</name>
    <name type="common">Common mouse louse</name>
    <dbReference type="NCBI Taxonomy" id="468196"/>
    <lineage>
        <taxon>Eukaryota</taxon>
        <taxon>Metazoa</taxon>
        <taxon>Ecdysozoa</taxon>
        <taxon>Arthropoda</taxon>
        <taxon>Hexapoda</taxon>
        <taxon>Insecta</taxon>
        <taxon>Pterygota</taxon>
        <taxon>Neoptera</taxon>
        <taxon>Paraneoptera</taxon>
        <taxon>Psocodea</taxon>
        <taxon>Troctomorpha</taxon>
        <taxon>Phthiraptera</taxon>
        <taxon>Anoplura</taxon>
        <taxon>Polyplacidae</taxon>
        <taxon>Polyplax</taxon>
    </lineage>
</organism>
<feature type="region of interest" description="Disordered" evidence="3">
    <location>
        <begin position="229"/>
        <end position="255"/>
    </location>
</feature>
<evidence type="ECO:0000256" key="3">
    <source>
        <dbReference type="SAM" id="MobiDB-lite"/>
    </source>
</evidence>
<dbReference type="Pfam" id="PF00071">
    <property type="entry name" value="Ras"/>
    <property type="match status" value="1"/>
</dbReference>
<proteinExistence type="inferred from homology"/>
<dbReference type="InterPro" id="IPR051641">
    <property type="entry name" value="RGK_GTP-binding_reg"/>
</dbReference>
<sequence length="255" mass="27885">MILGFIIGGLVGALRGMTDTEFSYSKAGNSMYKTSLNGAIIGGVVLGVIGGIRTVERTVDARSCVVNRGDSFRRRRSRSNSLAPPGLLPQEIPSLPAVPAPPPEVTTYRVALVGAQGVGKTALISQFMTSECINAYDRSHYESNQQVVSIMLNGEESELHFENIRNSKVQVRKTDPQDAFVVLYSVIDKASFQRAEQELNRLVDMDLLRSRPAILVANKIDLARSRAVSAQGKSSDEEHSLWGRCHPFKNKLPPS</sequence>
<dbReference type="PANTHER" id="PTHR45775">
    <property type="entry name" value="RAD, GEM/KIR FAMILY MEMBER 2, ISOFORM C"/>
    <property type="match status" value="1"/>
</dbReference>
<dbReference type="InterPro" id="IPR027417">
    <property type="entry name" value="P-loop_NTPase"/>
</dbReference>
<gene>
    <name evidence="4" type="ORF">RUM44_004780</name>
</gene>
<dbReference type="InterPro" id="IPR001806">
    <property type="entry name" value="Small_GTPase"/>
</dbReference>
<keyword evidence="2" id="KW-0597">Phosphoprotein</keyword>
<reference evidence="4 5" key="1">
    <citation type="submission" date="2023-09" db="EMBL/GenBank/DDBJ databases">
        <title>Genomes of two closely related lineages of the louse Polyplax serrata with different host specificities.</title>
        <authorList>
            <person name="Martinu J."/>
            <person name="Tarabai H."/>
            <person name="Stefka J."/>
            <person name="Hypsa V."/>
        </authorList>
    </citation>
    <scope>NUCLEOTIDE SEQUENCE [LARGE SCALE GENOMIC DNA]</scope>
    <source>
        <strain evidence="4">98ZLc_SE</strain>
    </source>
</reference>
<accession>A0ABR1B3W0</accession>
<dbReference type="PANTHER" id="PTHR45775:SF1">
    <property type="entry name" value="RAD, GEM_KIR FAMILY MEMBER 3, ISOFORM E"/>
    <property type="match status" value="1"/>
</dbReference>
<comment type="caution">
    <text evidence="4">The sequence shown here is derived from an EMBL/GenBank/DDBJ whole genome shotgun (WGS) entry which is preliminary data.</text>
</comment>
<evidence type="ECO:0000313" key="5">
    <source>
        <dbReference type="Proteomes" id="UP001359485"/>
    </source>
</evidence>
<evidence type="ECO:0000313" key="4">
    <source>
        <dbReference type="EMBL" id="KAK6634172.1"/>
    </source>
</evidence>
<dbReference type="EMBL" id="JAWJWF010000004">
    <property type="protein sequence ID" value="KAK6634172.1"/>
    <property type="molecule type" value="Genomic_DNA"/>
</dbReference>
<keyword evidence="5" id="KW-1185">Reference proteome</keyword>
<dbReference type="Proteomes" id="UP001359485">
    <property type="component" value="Unassembled WGS sequence"/>
</dbReference>
<evidence type="ECO:0000256" key="2">
    <source>
        <dbReference type="ARBA" id="ARBA00022553"/>
    </source>
</evidence>